<dbReference type="InterPro" id="IPR010559">
    <property type="entry name" value="Sig_transdc_His_kin_internal"/>
</dbReference>
<dbReference type="AlphaFoldDB" id="A0A243WC69"/>
<keyword evidence="4" id="KW-1185">Reference proteome</keyword>
<dbReference type="EMBL" id="MTSE01000007">
    <property type="protein sequence ID" value="OUJ73232.1"/>
    <property type="molecule type" value="Genomic_DNA"/>
</dbReference>
<reference evidence="3 4" key="1">
    <citation type="submission" date="2017-01" db="EMBL/GenBank/DDBJ databases">
        <title>A new Hymenobacter.</title>
        <authorList>
            <person name="Liang Y."/>
            <person name="Feng F."/>
        </authorList>
    </citation>
    <scope>NUCLEOTIDE SEQUENCE [LARGE SCALE GENOMIC DNA]</scope>
    <source>
        <strain evidence="3">MIMBbqt21</strain>
    </source>
</reference>
<organism evidence="3 4">
    <name type="scientific">Hymenobacter crusticola</name>
    <dbReference type="NCBI Taxonomy" id="1770526"/>
    <lineage>
        <taxon>Bacteria</taxon>
        <taxon>Pseudomonadati</taxon>
        <taxon>Bacteroidota</taxon>
        <taxon>Cytophagia</taxon>
        <taxon>Cytophagales</taxon>
        <taxon>Hymenobacteraceae</taxon>
        <taxon>Hymenobacter</taxon>
    </lineage>
</organism>
<dbReference type="OrthoDB" id="9792992at2"/>
<keyword evidence="1" id="KW-0472">Membrane</keyword>
<dbReference type="PANTHER" id="PTHR34220:SF7">
    <property type="entry name" value="SENSOR HISTIDINE KINASE YPDA"/>
    <property type="match status" value="1"/>
</dbReference>
<gene>
    <name evidence="3" type="ORF">BXP70_15525</name>
</gene>
<dbReference type="PANTHER" id="PTHR34220">
    <property type="entry name" value="SENSOR HISTIDINE KINASE YPDA"/>
    <property type="match status" value="1"/>
</dbReference>
<dbReference type="Pfam" id="PF06580">
    <property type="entry name" value="His_kinase"/>
    <property type="match status" value="1"/>
</dbReference>
<dbReference type="Proteomes" id="UP000194873">
    <property type="component" value="Unassembled WGS sequence"/>
</dbReference>
<accession>A0A243WC69</accession>
<feature type="transmembrane region" description="Helical" evidence="1">
    <location>
        <begin position="49"/>
        <end position="72"/>
    </location>
</feature>
<dbReference type="GO" id="GO:0016020">
    <property type="term" value="C:membrane"/>
    <property type="evidence" value="ECO:0007669"/>
    <property type="project" value="InterPro"/>
</dbReference>
<name>A0A243WC69_9BACT</name>
<protein>
    <recommendedName>
        <fullName evidence="2">Signal transduction histidine kinase internal region domain-containing protein</fullName>
    </recommendedName>
</protein>
<proteinExistence type="predicted"/>
<feature type="transmembrane region" description="Helical" evidence="1">
    <location>
        <begin position="138"/>
        <end position="163"/>
    </location>
</feature>
<sequence length="364" mass="41870">MPELLPSPAEPRLSPRATAVLMQLVLWLLLCGFYFAWNNRPNYHFTGPIWPYVLLEWGFAIGLFNCLVYLIIPRWLLRGRFGLALLGAVVLIYTYRLWMYAGALLIIHYAPISADLRYNLQKSYAESPWPDLTSWRGLLGSLMDLLATVLFPIVISFVTYALVIERRRLALERDHLHLELSYLKAQINPQFLFNTLGTLQRLTRSRDRRAGDVVLHLADLMRYTLYETDTERVALSRELEFLEDYLALERLLHPEATITHEVEGIVTTQQLAPLLLHPFLERLFVGIEAVPGSSVHIQSTIQVDADTLTLLIVRTTGVPLAHLYRTDAAIEAALRRLALQYPHQHTVQLKEENAHLRLHLRLQL</sequence>
<keyword evidence="1" id="KW-1133">Transmembrane helix</keyword>
<dbReference type="GO" id="GO:0000155">
    <property type="term" value="F:phosphorelay sensor kinase activity"/>
    <property type="evidence" value="ECO:0007669"/>
    <property type="project" value="InterPro"/>
</dbReference>
<evidence type="ECO:0000259" key="2">
    <source>
        <dbReference type="Pfam" id="PF06580"/>
    </source>
</evidence>
<dbReference type="InterPro" id="IPR050640">
    <property type="entry name" value="Bact_2-comp_sensor_kinase"/>
</dbReference>
<keyword evidence="1" id="KW-0812">Transmembrane</keyword>
<dbReference type="RefSeq" id="WP_086594995.1">
    <property type="nucleotide sequence ID" value="NZ_MTSE01000007.1"/>
</dbReference>
<feature type="transmembrane region" description="Helical" evidence="1">
    <location>
        <begin position="84"/>
        <end position="110"/>
    </location>
</feature>
<evidence type="ECO:0000313" key="3">
    <source>
        <dbReference type="EMBL" id="OUJ73232.1"/>
    </source>
</evidence>
<evidence type="ECO:0000313" key="4">
    <source>
        <dbReference type="Proteomes" id="UP000194873"/>
    </source>
</evidence>
<feature type="transmembrane region" description="Helical" evidence="1">
    <location>
        <begin position="20"/>
        <end position="37"/>
    </location>
</feature>
<feature type="domain" description="Signal transduction histidine kinase internal region" evidence="2">
    <location>
        <begin position="179"/>
        <end position="253"/>
    </location>
</feature>
<evidence type="ECO:0000256" key="1">
    <source>
        <dbReference type="SAM" id="Phobius"/>
    </source>
</evidence>
<comment type="caution">
    <text evidence="3">The sequence shown here is derived from an EMBL/GenBank/DDBJ whole genome shotgun (WGS) entry which is preliminary data.</text>
</comment>